<evidence type="ECO:0000313" key="5">
    <source>
        <dbReference type="Proteomes" id="UP000198319"/>
    </source>
</evidence>
<keyword evidence="5" id="KW-1185">Reference proteome</keyword>
<dbReference type="EMBL" id="MUHG01000018">
    <property type="protein sequence ID" value="OXB19511.1"/>
    <property type="molecule type" value="Genomic_DNA"/>
</dbReference>
<gene>
    <name evidence="3" type="ORF">B0A71_13325</name>
    <name evidence="2" type="ORF">BHE19_11550</name>
</gene>
<sequence length="158" mass="18302">MKKLFIFSALFSLLLSCNTKTTKENNTTNKETVTKTDNSFSKTTIYEGIIPCADCSGIQMTLKIYNDYSVSQNNKFELISVYQGKEPGNVFTQKGNFNTERGLDKDPDGTIYVLNWDQPEEKQLYYGYYSSNPEKIYLLDKDRKRIKSDLNYFLTLKK</sequence>
<dbReference type="Proteomes" id="UP000198319">
    <property type="component" value="Unassembled WGS sequence"/>
</dbReference>
<reference evidence="4" key="1">
    <citation type="submission" date="2016-09" db="EMBL/GenBank/DDBJ databases">
        <authorList>
            <person name="Chen S."/>
            <person name="Walker E."/>
        </authorList>
    </citation>
    <scope>NUCLEOTIDE SEQUENCE [LARGE SCALE GENOMIC DNA]</scope>
    <source>
        <strain evidence="4">MSU</strain>
    </source>
</reference>
<dbReference type="RefSeq" id="WP_070907595.1">
    <property type="nucleotide sequence ID" value="NZ_MIKE01000024.1"/>
</dbReference>
<comment type="caution">
    <text evidence="2">The sequence shown here is derived from an EMBL/GenBank/DDBJ whole genome shotgun (WGS) entry which is preliminary data.</text>
</comment>
<protein>
    <submittedName>
        <fullName evidence="3">Copper homeostasis protein</fullName>
    </submittedName>
</protein>
<dbReference type="Proteomes" id="UP000180252">
    <property type="component" value="Unassembled WGS sequence"/>
</dbReference>
<dbReference type="STRING" id="1278819.BHE19_11550"/>
<evidence type="ECO:0000313" key="2">
    <source>
        <dbReference type="EMBL" id="OHT44355.1"/>
    </source>
</evidence>
<proteinExistence type="predicted"/>
<name>A0A1S1J4E3_9FLAO</name>
<dbReference type="OrthoDB" id="5348860at2"/>
<evidence type="ECO:0000313" key="4">
    <source>
        <dbReference type="Proteomes" id="UP000180252"/>
    </source>
</evidence>
<organism evidence="2 4">
    <name type="scientific">Flavobacterium tructae</name>
    <dbReference type="NCBI Taxonomy" id="1114873"/>
    <lineage>
        <taxon>Bacteria</taxon>
        <taxon>Pseudomonadati</taxon>
        <taxon>Bacteroidota</taxon>
        <taxon>Flavobacteriia</taxon>
        <taxon>Flavobacteriales</taxon>
        <taxon>Flavobacteriaceae</taxon>
        <taxon>Flavobacterium</taxon>
    </lineage>
</organism>
<dbReference type="Pfam" id="PF04170">
    <property type="entry name" value="NlpE"/>
    <property type="match status" value="1"/>
</dbReference>
<feature type="chain" id="PRO_5010309408" evidence="1">
    <location>
        <begin position="23"/>
        <end position="158"/>
    </location>
</feature>
<dbReference type="Gene3D" id="2.40.128.640">
    <property type="match status" value="1"/>
</dbReference>
<evidence type="ECO:0000256" key="1">
    <source>
        <dbReference type="SAM" id="SignalP"/>
    </source>
</evidence>
<evidence type="ECO:0000313" key="3">
    <source>
        <dbReference type="EMBL" id="OXB19511.1"/>
    </source>
</evidence>
<dbReference type="AlphaFoldDB" id="A0A1S1J4E3"/>
<dbReference type="PROSITE" id="PS51257">
    <property type="entry name" value="PROKAR_LIPOPROTEIN"/>
    <property type="match status" value="1"/>
</dbReference>
<feature type="signal peptide" evidence="1">
    <location>
        <begin position="1"/>
        <end position="22"/>
    </location>
</feature>
<reference evidence="3 5" key="3">
    <citation type="submission" date="2016-11" db="EMBL/GenBank/DDBJ databases">
        <title>Whole genomes of Flavobacteriaceae.</title>
        <authorList>
            <person name="Stine C."/>
            <person name="Li C."/>
            <person name="Tadesse D."/>
        </authorList>
    </citation>
    <scope>NUCLEOTIDE SEQUENCE [LARGE SCALE GENOMIC DNA]</scope>
    <source>
        <strain evidence="3 5">ATCC BAA-2541</strain>
    </source>
</reference>
<reference evidence="2" key="2">
    <citation type="submission" date="2016-09" db="EMBL/GenBank/DDBJ databases">
        <authorList>
            <person name="Capua I."/>
            <person name="De Benedictis P."/>
            <person name="Joannis T."/>
            <person name="Lombin L.H."/>
            <person name="Cattoli G."/>
        </authorList>
    </citation>
    <scope>NUCLEOTIDE SEQUENCE [LARGE SCALE GENOMIC DNA]</scope>
    <source>
        <strain evidence="2">MSU</strain>
    </source>
</reference>
<dbReference type="InterPro" id="IPR007298">
    <property type="entry name" value="Cu-R_lipoprotein_NlpE"/>
</dbReference>
<dbReference type="EMBL" id="MIKE01000024">
    <property type="protein sequence ID" value="OHT44355.1"/>
    <property type="molecule type" value="Genomic_DNA"/>
</dbReference>
<keyword evidence="1" id="KW-0732">Signal</keyword>
<accession>A0A1S1J4E3</accession>